<keyword evidence="1 3" id="KW-0808">Transferase</keyword>
<evidence type="ECO:0000256" key="1">
    <source>
        <dbReference type="ARBA" id="ARBA00022679"/>
    </source>
</evidence>
<dbReference type="Gene3D" id="3.40.630.30">
    <property type="match status" value="1"/>
</dbReference>
<organism evidence="5 6">
    <name type="scientific">Hemibagrus guttatus</name>
    <dbReference type="NCBI Taxonomy" id="175788"/>
    <lineage>
        <taxon>Eukaryota</taxon>
        <taxon>Metazoa</taxon>
        <taxon>Chordata</taxon>
        <taxon>Craniata</taxon>
        <taxon>Vertebrata</taxon>
        <taxon>Euteleostomi</taxon>
        <taxon>Actinopterygii</taxon>
        <taxon>Neopterygii</taxon>
        <taxon>Teleostei</taxon>
        <taxon>Ostariophysi</taxon>
        <taxon>Siluriformes</taxon>
        <taxon>Bagridae</taxon>
        <taxon>Hemibagrus</taxon>
    </lineage>
</organism>
<dbReference type="GO" id="GO:0005739">
    <property type="term" value="C:mitochondrion"/>
    <property type="evidence" value="ECO:0007669"/>
    <property type="project" value="InterPro"/>
</dbReference>
<dbReference type="Proteomes" id="UP001274896">
    <property type="component" value="Unassembled WGS sequence"/>
</dbReference>
<evidence type="ECO:0000259" key="4">
    <source>
        <dbReference type="PROSITE" id="PS51186"/>
    </source>
</evidence>
<sequence>MLLRAGQEVRTIFKSPREPEAASKHGRGLPLAFTSSASRDTMGEGKSPACQNQLYCQVYGFVFMVNRVEADPTDVLVDRWPDFNVLFIRPQRLEKADLFKDMCIFTKDETSLRSLLIRADIFDWKQYFCLSVDVCHVELIRSIAANRGVPNIRNHVCHMMILQDLSKLTMERVWVAGAPAHDRYPKHIAPDPYAPSCGWWAYGKVGLRRFFGLCPAESRRQRLGHQALACVPQPQAWLQGGAPVTPVRATSHLRVSSLNESHVALVNSTWKFGCGDLSDRFIREMIMNYPSCCVLDSEGRPVSWILTYASGAMGMLYTLPEYRQKGYAKALVKTLAKKLHSEGYPVYCFIELENQASYRLFTSLGFTADPSYRATWFECDQ</sequence>
<protein>
    <recommendedName>
        <fullName evidence="3">Glycine N-acyltransferase-like protein</fullName>
        <ecNumber evidence="3">2.3.1.-</ecNumber>
    </recommendedName>
</protein>
<dbReference type="AlphaFoldDB" id="A0AAE0RGK4"/>
<dbReference type="PROSITE" id="PS51186">
    <property type="entry name" value="GNAT"/>
    <property type="match status" value="1"/>
</dbReference>
<dbReference type="SUPFAM" id="SSF55729">
    <property type="entry name" value="Acyl-CoA N-acyltransferases (Nat)"/>
    <property type="match status" value="1"/>
</dbReference>
<keyword evidence="6" id="KW-1185">Reference proteome</keyword>
<feature type="domain" description="N-acetyltransferase" evidence="4">
    <location>
        <begin position="253"/>
        <end position="381"/>
    </location>
</feature>
<dbReference type="InterPro" id="IPR010313">
    <property type="entry name" value="Glycine_N-acyltransferase"/>
</dbReference>
<evidence type="ECO:0000256" key="2">
    <source>
        <dbReference type="ARBA" id="ARBA00023315"/>
    </source>
</evidence>
<dbReference type="InterPro" id="IPR013652">
    <property type="entry name" value="Glycine_N-acyltransferase_C"/>
</dbReference>
<keyword evidence="2 3" id="KW-0012">Acyltransferase</keyword>
<comment type="similarity">
    <text evidence="3">Belongs to the glycine N-acyltransferase family.</text>
</comment>
<dbReference type="CDD" id="cd04301">
    <property type="entry name" value="NAT_SF"/>
    <property type="match status" value="1"/>
</dbReference>
<dbReference type="InterPro" id="IPR000182">
    <property type="entry name" value="GNAT_dom"/>
</dbReference>
<dbReference type="PANTHER" id="PTHR15298">
    <property type="entry name" value="L-COA N-ACYLTRANSFERASE-RELATED"/>
    <property type="match status" value="1"/>
</dbReference>
<dbReference type="EMBL" id="JAUCMX010000002">
    <property type="protein sequence ID" value="KAK3553960.1"/>
    <property type="molecule type" value="Genomic_DNA"/>
</dbReference>
<accession>A0AAE0RGK4</accession>
<reference evidence="5" key="1">
    <citation type="submission" date="2023-06" db="EMBL/GenBank/DDBJ databases">
        <title>Male Hemibagrus guttatus genome.</title>
        <authorList>
            <person name="Bian C."/>
        </authorList>
    </citation>
    <scope>NUCLEOTIDE SEQUENCE</scope>
    <source>
        <strain evidence="5">Male_cb2023</strain>
        <tissue evidence="5">Muscle</tissue>
    </source>
</reference>
<comment type="caution">
    <text evidence="5">The sequence shown here is derived from an EMBL/GenBank/DDBJ whole genome shotgun (WGS) entry which is preliminary data.</text>
</comment>
<dbReference type="Pfam" id="PF06021">
    <property type="entry name" value="Gly_acyl_tr_N"/>
    <property type="match status" value="2"/>
</dbReference>
<gene>
    <name evidence="5" type="ORF">QTP70_017452</name>
</gene>
<dbReference type="EC" id="2.3.1.-" evidence="3"/>
<evidence type="ECO:0000256" key="3">
    <source>
        <dbReference type="RuleBase" id="RU368002"/>
    </source>
</evidence>
<dbReference type="PANTHER" id="PTHR15298:SF15">
    <property type="entry name" value="GLYCINE N-ACYLTRANSFERASE-LIKE PROTEIN"/>
    <property type="match status" value="1"/>
</dbReference>
<dbReference type="InterPro" id="IPR016181">
    <property type="entry name" value="Acyl_CoA_acyltransferase"/>
</dbReference>
<dbReference type="Pfam" id="PF08444">
    <property type="entry name" value="Gly_acyl_tr_C"/>
    <property type="match status" value="1"/>
</dbReference>
<proteinExistence type="inferred from homology"/>
<dbReference type="GO" id="GO:0047961">
    <property type="term" value="F:glycine N-acyltransferase activity"/>
    <property type="evidence" value="ECO:0007669"/>
    <property type="project" value="InterPro"/>
</dbReference>
<name>A0AAE0RGK4_9TELE</name>
<dbReference type="InterPro" id="IPR015938">
    <property type="entry name" value="Glycine_N-acyltransferase_N"/>
</dbReference>
<evidence type="ECO:0000313" key="6">
    <source>
        <dbReference type="Proteomes" id="UP001274896"/>
    </source>
</evidence>
<evidence type="ECO:0000313" key="5">
    <source>
        <dbReference type="EMBL" id="KAK3553960.1"/>
    </source>
</evidence>